<reference evidence="2 3" key="1">
    <citation type="submission" date="2020-05" db="EMBL/GenBank/DDBJ databases">
        <title>Halorubrum RHB-C sp.nov., an extremely halophilic archaeon isolated from solar salt farm.</title>
        <authorList>
            <person name="Ho H."/>
            <person name="Danganan R.E."/>
            <person name="Dedeles G.R."/>
            <person name="Kim S.-G."/>
        </authorList>
    </citation>
    <scope>NUCLEOTIDE SEQUENCE [LARGE SCALE GENOMIC DNA]</scope>
    <source>
        <strain evidence="2 3">RHB-C</strain>
    </source>
</reference>
<keyword evidence="1" id="KW-1133">Transmembrane helix</keyword>
<feature type="transmembrane region" description="Helical" evidence="1">
    <location>
        <begin position="104"/>
        <end position="125"/>
    </location>
</feature>
<organism evidence="2 3">
    <name type="scientific">Halorubrum salinarum</name>
    <dbReference type="NCBI Taxonomy" id="2739057"/>
    <lineage>
        <taxon>Archaea</taxon>
        <taxon>Methanobacteriati</taxon>
        <taxon>Methanobacteriota</taxon>
        <taxon>Stenosarchaea group</taxon>
        <taxon>Halobacteria</taxon>
        <taxon>Halobacteriales</taxon>
        <taxon>Haloferacaceae</taxon>
        <taxon>Halorubrum</taxon>
    </lineage>
</organism>
<keyword evidence="3" id="KW-1185">Reference proteome</keyword>
<evidence type="ECO:0000313" key="2">
    <source>
        <dbReference type="EMBL" id="QKG91694.1"/>
    </source>
</evidence>
<accession>A0A7D3XXL2</accession>
<dbReference type="GeneID" id="55593755"/>
<dbReference type="Proteomes" id="UP000505020">
    <property type="component" value="Chromosome"/>
</dbReference>
<dbReference type="RefSeq" id="WP_173228332.1">
    <property type="nucleotide sequence ID" value="NZ_CP053941.1"/>
</dbReference>
<name>A0A7D3XXL2_9EURY</name>
<gene>
    <name evidence="2" type="ORF">HPS36_02095</name>
</gene>
<keyword evidence="1" id="KW-0812">Transmembrane</keyword>
<dbReference type="EMBL" id="CP053941">
    <property type="protein sequence ID" value="QKG91694.1"/>
    <property type="molecule type" value="Genomic_DNA"/>
</dbReference>
<keyword evidence="1" id="KW-0472">Membrane</keyword>
<evidence type="ECO:0000256" key="1">
    <source>
        <dbReference type="SAM" id="Phobius"/>
    </source>
</evidence>
<feature type="transmembrane region" description="Helical" evidence="1">
    <location>
        <begin position="71"/>
        <end position="92"/>
    </location>
</feature>
<protein>
    <submittedName>
        <fullName evidence="2">Uncharacterized protein</fullName>
    </submittedName>
</protein>
<evidence type="ECO:0000313" key="3">
    <source>
        <dbReference type="Proteomes" id="UP000505020"/>
    </source>
</evidence>
<proteinExistence type="predicted"/>
<sequence>MRTAWAVLLVFAFATGVLIFQLSGVGAIFGVGSPTADLSSGDRFAEEADDNILEEGDDESFNPDARGSDNLVGFIISGFSIVFGYVRLVVLLPIEIQNLGAPRWAAYPLGLFLQTVVIFGAAQFGSGRIWS</sequence>
<dbReference type="AlphaFoldDB" id="A0A7D3XXL2"/>
<dbReference type="KEGG" id="hsai:HPS36_02095"/>